<dbReference type="PROSITE" id="PS50994">
    <property type="entry name" value="INTEGRASE"/>
    <property type="match status" value="1"/>
</dbReference>
<reference evidence="2" key="2">
    <citation type="submission" date="2025-09" db="UniProtKB">
        <authorList>
            <consortium name="Ensembl"/>
        </authorList>
    </citation>
    <scope>IDENTIFICATION</scope>
</reference>
<protein>
    <recommendedName>
        <fullName evidence="1">Integrase catalytic domain-containing protein</fullName>
    </recommendedName>
</protein>
<dbReference type="PANTHER" id="PTHR37984">
    <property type="entry name" value="PROTEIN CBG26694"/>
    <property type="match status" value="1"/>
</dbReference>
<organism evidence="2 3">
    <name type="scientific">Mola mola</name>
    <name type="common">Ocean sunfish</name>
    <name type="synonym">Tetraodon mola</name>
    <dbReference type="NCBI Taxonomy" id="94237"/>
    <lineage>
        <taxon>Eukaryota</taxon>
        <taxon>Metazoa</taxon>
        <taxon>Chordata</taxon>
        <taxon>Craniata</taxon>
        <taxon>Vertebrata</taxon>
        <taxon>Euteleostomi</taxon>
        <taxon>Actinopterygii</taxon>
        <taxon>Neopterygii</taxon>
        <taxon>Teleostei</taxon>
        <taxon>Neoteleostei</taxon>
        <taxon>Acanthomorphata</taxon>
        <taxon>Eupercaria</taxon>
        <taxon>Tetraodontiformes</taxon>
        <taxon>Molidae</taxon>
        <taxon>Mola</taxon>
    </lineage>
</organism>
<dbReference type="InterPro" id="IPR050951">
    <property type="entry name" value="Retrovirus_Pol_polyprotein"/>
</dbReference>
<reference evidence="2" key="1">
    <citation type="submission" date="2025-08" db="UniProtKB">
        <authorList>
            <consortium name="Ensembl"/>
        </authorList>
    </citation>
    <scope>IDENTIFICATION</scope>
</reference>
<dbReference type="OMA" id="MLVITEM"/>
<evidence type="ECO:0000313" key="2">
    <source>
        <dbReference type="Ensembl" id="ENSMMOP00000012997.1"/>
    </source>
</evidence>
<dbReference type="GO" id="GO:0003676">
    <property type="term" value="F:nucleic acid binding"/>
    <property type="evidence" value="ECO:0007669"/>
    <property type="project" value="InterPro"/>
</dbReference>
<keyword evidence="3" id="KW-1185">Reference proteome</keyword>
<dbReference type="SUPFAM" id="SSF53098">
    <property type="entry name" value="Ribonuclease H-like"/>
    <property type="match status" value="1"/>
</dbReference>
<proteinExistence type="predicted"/>
<dbReference type="GO" id="GO:0015074">
    <property type="term" value="P:DNA integration"/>
    <property type="evidence" value="ECO:0007669"/>
    <property type="project" value="InterPro"/>
</dbReference>
<dbReference type="PANTHER" id="PTHR37984:SF5">
    <property type="entry name" value="PROTEIN NYNRIN-LIKE"/>
    <property type="match status" value="1"/>
</dbReference>
<dbReference type="AlphaFoldDB" id="A0A3Q3WKY3"/>
<dbReference type="STRING" id="94237.ENSMMOP00000012997"/>
<feature type="domain" description="Integrase catalytic" evidence="1">
    <location>
        <begin position="30"/>
        <end position="175"/>
    </location>
</feature>
<dbReference type="InterPro" id="IPR036397">
    <property type="entry name" value="RNaseH_sf"/>
</dbReference>
<dbReference type="Proteomes" id="UP000261620">
    <property type="component" value="Unplaced"/>
</dbReference>
<accession>A0A3Q3WKY3</accession>
<evidence type="ECO:0000313" key="3">
    <source>
        <dbReference type="Proteomes" id="UP000261620"/>
    </source>
</evidence>
<name>A0A3Q3WKY3_MOLML</name>
<evidence type="ECO:0000259" key="1">
    <source>
        <dbReference type="PROSITE" id="PS50994"/>
    </source>
</evidence>
<dbReference type="InterPro" id="IPR001584">
    <property type="entry name" value="Integrase_cat-core"/>
</dbReference>
<dbReference type="Ensembl" id="ENSMMOT00000013209.1">
    <property type="protein sequence ID" value="ENSMMOP00000012997.1"/>
    <property type="gene ID" value="ENSMMOG00000009991.1"/>
</dbReference>
<dbReference type="InterPro" id="IPR012337">
    <property type="entry name" value="RNaseH-like_sf"/>
</dbReference>
<sequence>MRVVQQFQWCMTCQQTRKRDGPVKYVHFPASLWPFVNVQIDFVHMTQFHVSKYMLVITEMFSKLVEAFLNRKEDAKTVVKHLVKDIIPHYSVLMGINSNRGPAFVFQWQLHLPYHPQTSGQFERTNSINKEKLSKTMFATGLKWPDALPVVLYSIHSKQNTTVGLSPHEILTGKLNSTSATSPLLPHHTTLLWTDDYMIEYVKQLTYRETSTCKQLKEGDLVFIKSLEKTQTSNWKGPFQVNSGFYYRWCVEGRNNIHCRECSNDLWDIEQMPAIEVGSQVEVN</sequence>
<dbReference type="Gene3D" id="3.30.420.10">
    <property type="entry name" value="Ribonuclease H-like superfamily/Ribonuclease H"/>
    <property type="match status" value="1"/>
</dbReference>